<accession>A0A8J7A667</accession>
<dbReference type="Gene3D" id="3.30.70.270">
    <property type="match status" value="1"/>
</dbReference>
<dbReference type="PROSITE" id="PS50887">
    <property type="entry name" value="GGDEF"/>
    <property type="match status" value="1"/>
</dbReference>
<keyword evidence="3" id="KW-1185">Reference proteome</keyword>
<evidence type="ECO:0000259" key="1">
    <source>
        <dbReference type="PROSITE" id="PS50887"/>
    </source>
</evidence>
<dbReference type="SUPFAM" id="SSF55073">
    <property type="entry name" value="Nucleotide cyclase"/>
    <property type="match status" value="1"/>
</dbReference>
<dbReference type="InterPro" id="IPR043128">
    <property type="entry name" value="Rev_trsase/Diguanyl_cyclase"/>
</dbReference>
<dbReference type="AlphaFoldDB" id="A0A8J7A667"/>
<evidence type="ECO:0000313" key="3">
    <source>
        <dbReference type="Proteomes" id="UP000636505"/>
    </source>
</evidence>
<dbReference type="EMBL" id="JADEXG010000016">
    <property type="protein sequence ID" value="MBE9077372.1"/>
    <property type="molecule type" value="Genomic_DNA"/>
</dbReference>
<protein>
    <submittedName>
        <fullName evidence="2">Diguanylate cyclase</fullName>
    </submittedName>
</protein>
<proteinExistence type="predicted"/>
<dbReference type="InterPro" id="IPR050469">
    <property type="entry name" value="Diguanylate_Cyclase"/>
</dbReference>
<organism evidence="2 3">
    <name type="scientific">Vasconcelosia minhoensis LEGE 07310</name>
    <dbReference type="NCBI Taxonomy" id="915328"/>
    <lineage>
        <taxon>Bacteria</taxon>
        <taxon>Bacillati</taxon>
        <taxon>Cyanobacteriota</taxon>
        <taxon>Cyanophyceae</taxon>
        <taxon>Nodosilineales</taxon>
        <taxon>Cymatolegaceae</taxon>
        <taxon>Vasconcelosia</taxon>
        <taxon>Vasconcelosia minhoensis</taxon>
    </lineage>
</organism>
<gene>
    <name evidence="2" type="ORF">IQ241_08690</name>
</gene>
<dbReference type="PANTHER" id="PTHR45138">
    <property type="entry name" value="REGULATORY COMPONENTS OF SENSORY TRANSDUCTION SYSTEM"/>
    <property type="match status" value="1"/>
</dbReference>
<feature type="domain" description="GGDEF" evidence="1">
    <location>
        <begin position="1"/>
        <end position="77"/>
    </location>
</feature>
<dbReference type="PANTHER" id="PTHR45138:SF9">
    <property type="entry name" value="DIGUANYLATE CYCLASE DGCM-RELATED"/>
    <property type="match status" value="1"/>
</dbReference>
<name>A0A8J7A667_9CYAN</name>
<dbReference type="NCBIfam" id="TIGR00254">
    <property type="entry name" value="GGDEF"/>
    <property type="match status" value="1"/>
</dbReference>
<comment type="caution">
    <text evidence="2">The sequence shown here is derived from an EMBL/GenBank/DDBJ whole genome shotgun (WGS) entry which is preliminary data.</text>
</comment>
<dbReference type="InterPro" id="IPR029787">
    <property type="entry name" value="Nucleotide_cyclase"/>
</dbReference>
<reference evidence="2" key="1">
    <citation type="submission" date="2020-10" db="EMBL/GenBank/DDBJ databases">
        <authorList>
            <person name="Castelo-Branco R."/>
            <person name="Eusebio N."/>
            <person name="Adriana R."/>
            <person name="Vieira A."/>
            <person name="Brugerolle De Fraissinette N."/>
            <person name="Rezende De Castro R."/>
            <person name="Schneider M.P."/>
            <person name="Vasconcelos V."/>
            <person name="Leao P.N."/>
        </authorList>
    </citation>
    <scope>NUCLEOTIDE SEQUENCE</scope>
    <source>
        <strain evidence="2">LEGE 07310</strain>
    </source>
</reference>
<dbReference type="InterPro" id="IPR000160">
    <property type="entry name" value="GGDEF_dom"/>
</dbReference>
<evidence type="ECO:0000313" key="2">
    <source>
        <dbReference type="EMBL" id="MBE9077372.1"/>
    </source>
</evidence>
<dbReference type="Pfam" id="PF00990">
    <property type="entry name" value="GGDEF"/>
    <property type="match status" value="1"/>
</dbReference>
<dbReference type="GO" id="GO:1902201">
    <property type="term" value="P:negative regulation of bacterial-type flagellum-dependent cell motility"/>
    <property type="evidence" value="ECO:0007669"/>
    <property type="project" value="TreeGrafter"/>
</dbReference>
<sequence length="78" mass="8226">MLIMPGAPKQITYRKAETIRQKIQHLPAPGGKCITISLGVASYPEAGTTADEVLKAANVALFQAKAAGRNCTVLSSQE</sequence>
<dbReference type="GO" id="GO:0043709">
    <property type="term" value="P:cell adhesion involved in single-species biofilm formation"/>
    <property type="evidence" value="ECO:0007669"/>
    <property type="project" value="TreeGrafter"/>
</dbReference>
<dbReference type="Proteomes" id="UP000636505">
    <property type="component" value="Unassembled WGS sequence"/>
</dbReference>
<dbReference type="GO" id="GO:0005886">
    <property type="term" value="C:plasma membrane"/>
    <property type="evidence" value="ECO:0007669"/>
    <property type="project" value="TreeGrafter"/>
</dbReference>
<dbReference type="GO" id="GO:0052621">
    <property type="term" value="F:diguanylate cyclase activity"/>
    <property type="evidence" value="ECO:0007669"/>
    <property type="project" value="TreeGrafter"/>
</dbReference>